<feature type="compositionally biased region" description="Low complexity" evidence="1">
    <location>
        <begin position="1"/>
        <end position="16"/>
    </location>
</feature>
<comment type="caution">
    <text evidence="3">The sequence shown here is derived from an EMBL/GenBank/DDBJ whole genome shotgun (WGS) entry which is preliminary data.</text>
</comment>
<feature type="transmembrane region" description="Helical" evidence="2">
    <location>
        <begin position="253"/>
        <end position="274"/>
    </location>
</feature>
<feature type="transmembrane region" description="Helical" evidence="2">
    <location>
        <begin position="31"/>
        <end position="57"/>
    </location>
</feature>
<accession>A0A3A5HEN6</accession>
<gene>
    <name evidence="3" type="ORF">D4739_10015</name>
</gene>
<dbReference type="Pfam" id="PF19877">
    <property type="entry name" value="DUF6350"/>
    <property type="match status" value="1"/>
</dbReference>
<feature type="region of interest" description="Disordered" evidence="1">
    <location>
        <begin position="422"/>
        <end position="466"/>
    </location>
</feature>
<dbReference type="AlphaFoldDB" id="A0A3A5HEN6"/>
<feature type="transmembrane region" description="Helical" evidence="2">
    <location>
        <begin position="312"/>
        <end position="331"/>
    </location>
</feature>
<proteinExistence type="predicted"/>
<evidence type="ECO:0000256" key="1">
    <source>
        <dbReference type="SAM" id="MobiDB-lite"/>
    </source>
</evidence>
<evidence type="ECO:0000313" key="4">
    <source>
        <dbReference type="Proteomes" id="UP000276542"/>
    </source>
</evidence>
<protein>
    <submittedName>
        <fullName evidence="3">Uncharacterized protein</fullName>
    </submittedName>
</protein>
<evidence type="ECO:0000313" key="3">
    <source>
        <dbReference type="EMBL" id="RJS46514.1"/>
    </source>
</evidence>
<feature type="transmembrane region" description="Helical" evidence="2">
    <location>
        <begin position="351"/>
        <end position="372"/>
    </location>
</feature>
<feature type="transmembrane region" description="Helical" evidence="2">
    <location>
        <begin position="387"/>
        <end position="409"/>
    </location>
</feature>
<keyword evidence="4" id="KW-1185">Reference proteome</keyword>
<sequence>MSSRSFPTPSTRSAPPVGAGPDDERRPLALVAVYGGAAAAFVPLLAMMLFGVVGWFLTDGGIHGSPRDGLRSGALAWLIGHGSGVHVSGTPVTAMPLGLTLICAFLVARIGLRTGERLSDHGPDAHALTDGERDWTVPAGATMFATTYAVLAVLVGVLAGTASTQPSLGGVLGWALLLGGAVGGAGIAVGSGRAAVWLAMVPLAVRETVQGAVRILGTYFVVAGLAFLVALLLDGGTALTVLSELQTDLAGGLLFVLLSLLVVPNAVLLAGSYLLGPGFQVGTGTLVSPTVVALGPVPMFPLLAALPDNGPTPFWTPFLIALPPLAAAYAVARHLRNRPLLGWDVGALRGLASGVVAAVLFGLLAGIAGGAVGPGRMADVGPLVGSVFFHGIVSFGIGGLVGGLVATWWSRRHPVLDLPDAAPQAAVKEPEASAESDTERTVKLPGLKFPGRKRDETTSGETPSDR</sequence>
<dbReference type="Proteomes" id="UP000276542">
    <property type="component" value="Unassembled WGS sequence"/>
</dbReference>
<feature type="region of interest" description="Disordered" evidence="1">
    <location>
        <begin position="1"/>
        <end position="22"/>
    </location>
</feature>
<dbReference type="RefSeq" id="WP_120060485.1">
    <property type="nucleotide sequence ID" value="NZ_QYRP01000002.1"/>
</dbReference>
<reference evidence="4" key="1">
    <citation type="submission" date="2018-09" db="EMBL/GenBank/DDBJ databases">
        <authorList>
            <person name="Zhu H."/>
        </authorList>
    </citation>
    <scope>NUCLEOTIDE SEQUENCE [LARGE SCALE GENOMIC DNA]</scope>
    <source>
        <strain evidence="4">K1W22B-1</strain>
    </source>
</reference>
<organism evidence="3 4">
    <name type="scientific">Nocardioides cavernaquae</name>
    <dbReference type="NCBI Taxonomy" id="2321396"/>
    <lineage>
        <taxon>Bacteria</taxon>
        <taxon>Bacillati</taxon>
        <taxon>Actinomycetota</taxon>
        <taxon>Actinomycetes</taxon>
        <taxon>Propionibacteriales</taxon>
        <taxon>Nocardioidaceae</taxon>
        <taxon>Nocardioides</taxon>
    </lineage>
</organism>
<feature type="transmembrane region" description="Helical" evidence="2">
    <location>
        <begin position="286"/>
        <end position="306"/>
    </location>
</feature>
<keyword evidence="2" id="KW-0812">Transmembrane</keyword>
<evidence type="ECO:0000256" key="2">
    <source>
        <dbReference type="SAM" id="Phobius"/>
    </source>
</evidence>
<dbReference type="OrthoDB" id="3742900at2"/>
<feature type="transmembrane region" description="Helical" evidence="2">
    <location>
        <begin position="212"/>
        <end position="233"/>
    </location>
</feature>
<dbReference type="InterPro" id="IPR045931">
    <property type="entry name" value="DUF6350"/>
</dbReference>
<feature type="transmembrane region" description="Helical" evidence="2">
    <location>
        <begin position="174"/>
        <end position="200"/>
    </location>
</feature>
<feature type="transmembrane region" description="Helical" evidence="2">
    <location>
        <begin position="141"/>
        <end position="162"/>
    </location>
</feature>
<dbReference type="EMBL" id="QYRP01000002">
    <property type="protein sequence ID" value="RJS46514.1"/>
    <property type="molecule type" value="Genomic_DNA"/>
</dbReference>
<keyword evidence="2" id="KW-0472">Membrane</keyword>
<keyword evidence="2" id="KW-1133">Transmembrane helix</keyword>
<name>A0A3A5HEN6_9ACTN</name>
<feature type="compositionally biased region" description="Basic and acidic residues" evidence="1">
    <location>
        <begin position="452"/>
        <end position="466"/>
    </location>
</feature>
<feature type="transmembrane region" description="Helical" evidence="2">
    <location>
        <begin position="93"/>
        <end position="112"/>
    </location>
</feature>